<evidence type="ECO:0000256" key="1">
    <source>
        <dbReference type="SAM" id="MobiDB-lite"/>
    </source>
</evidence>
<dbReference type="EMBL" id="MU801932">
    <property type="protein sequence ID" value="KAJ3986933.1"/>
    <property type="molecule type" value="Genomic_DNA"/>
</dbReference>
<reference evidence="2" key="1">
    <citation type="submission" date="2022-08" db="EMBL/GenBank/DDBJ databases">
        <authorList>
            <consortium name="DOE Joint Genome Institute"/>
            <person name="Min B."/>
            <person name="Riley R."/>
            <person name="Sierra-Patev S."/>
            <person name="Naranjo-Ortiz M."/>
            <person name="Looney B."/>
            <person name="Konkel Z."/>
            <person name="Slot J.C."/>
            <person name="Sakamoto Y."/>
            <person name="Steenwyk J.L."/>
            <person name="Rokas A."/>
            <person name="Carro J."/>
            <person name="Camarero S."/>
            <person name="Ferreira P."/>
            <person name="Molpeceres G."/>
            <person name="Ruiz-Duenas F.J."/>
            <person name="Serrano A."/>
            <person name="Henrissat B."/>
            <person name="Drula E."/>
            <person name="Hughes K.W."/>
            <person name="Mata J.L."/>
            <person name="Ishikawa N.K."/>
            <person name="Vargas-Isla R."/>
            <person name="Ushijima S."/>
            <person name="Smith C.A."/>
            <person name="Ahrendt S."/>
            <person name="Andreopoulos W."/>
            <person name="He G."/>
            <person name="Labutti K."/>
            <person name="Lipzen A."/>
            <person name="Ng V."/>
            <person name="Sandor L."/>
            <person name="Barry K."/>
            <person name="Martinez A.T."/>
            <person name="Xiao Y."/>
            <person name="Gibbons J.G."/>
            <person name="Terashima K."/>
            <person name="Hibbett D.S."/>
            <person name="Grigoriev I.V."/>
        </authorList>
    </citation>
    <scope>NUCLEOTIDE SEQUENCE</scope>
    <source>
        <strain evidence="2">TFB7829</strain>
    </source>
</reference>
<sequence>MDTMGVDSIFEFVSDEILDSDPFSHYHDTFEADISFTQQVPTAPNSSVGFPKSDGYDVDISDNNAALSISTAFHPSARWQSFPPNLALLCSDSVLFYVHSQAVLKVSENFFGSLIPAHLSNVPPSLSPRRPITPSPSPPQTQKPPPNTLIPVPEPSPVLNIILHAIYGLSCNHYAPSFETLSNAVDKLPSYGVNPKACITPHTPLYTILLSHAPLLPLDVYILAAKHDLHDLAVSASPHLLSFQLSTITDDMAKAMGAKYLRKLFFLHIGRADALKRLLLQSPHPHAPTSDCTFDDRRNLTRAWALASAYIAWDARPDISKSFLESALTPLTGLLTCGLCKKNLDDRIRDLVVQWSVVKSDLLVTYM</sequence>
<feature type="region of interest" description="Disordered" evidence="1">
    <location>
        <begin position="124"/>
        <end position="150"/>
    </location>
</feature>
<evidence type="ECO:0008006" key="4">
    <source>
        <dbReference type="Google" id="ProtNLM"/>
    </source>
</evidence>
<dbReference type="Proteomes" id="UP001163850">
    <property type="component" value="Unassembled WGS sequence"/>
</dbReference>
<evidence type="ECO:0000313" key="2">
    <source>
        <dbReference type="EMBL" id="KAJ3986933.1"/>
    </source>
</evidence>
<gene>
    <name evidence="2" type="ORF">F5890DRAFT_1584463</name>
</gene>
<accession>A0AA38Q4U2</accession>
<organism evidence="2 3">
    <name type="scientific">Lentinula detonsa</name>
    <dbReference type="NCBI Taxonomy" id="2804962"/>
    <lineage>
        <taxon>Eukaryota</taxon>
        <taxon>Fungi</taxon>
        <taxon>Dikarya</taxon>
        <taxon>Basidiomycota</taxon>
        <taxon>Agaricomycotina</taxon>
        <taxon>Agaricomycetes</taxon>
        <taxon>Agaricomycetidae</taxon>
        <taxon>Agaricales</taxon>
        <taxon>Marasmiineae</taxon>
        <taxon>Omphalotaceae</taxon>
        <taxon>Lentinula</taxon>
    </lineage>
</organism>
<name>A0AA38Q4U2_9AGAR</name>
<dbReference type="AlphaFoldDB" id="A0AA38Q4U2"/>
<proteinExistence type="predicted"/>
<protein>
    <recommendedName>
        <fullName evidence="4">BTB domain-containing protein</fullName>
    </recommendedName>
</protein>
<evidence type="ECO:0000313" key="3">
    <source>
        <dbReference type="Proteomes" id="UP001163850"/>
    </source>
</evidence>
<comment type="caution">
    <text evidence="2">The sequence shown here is derived from an EMBL/GenBank/DDBJ whole genome shotgun (WGS) entry which is preliminary data.</text>
</comment>
<feature type="compositionally biased region" description="Pro residues" evidence="1">
    <location>
        <begin position="131"/>
        <end position="150"/>
    </location>
</feature>